<evidence type="ECO:0000313" key="4">
    <source>
        <dbReference type="EMBL" id="QIP43410.1"/>
    </source>
</evidence>
<evidence type="ECO:0000313" key="8">
    <source>
        <dbReference type="Proteomes" id="UP000627573"/>
    </source>
</evidence>
<dbReference type="EMBL" id="JAECSB010000096">
    <property type="protein sequence ID" value="MBH5146885.1"/>
    <property type="molecule type" value="Genomic_DNA"/>
</dbReference>
<dbReference type="PANTHER" id="PTHR11803">
    <property type="entry name" value="2-IMINOBUTANOATE/2-IMINOPROPANOATE DEAMINASE RIDA"/>
    <property type="match status" value="1"/>
</dbReference>
<dbReference type="STRING" id="1833.XU06_28550"/>
<comment type="similarity">
    <text evidence="1">Belongs to the RutC family.</text>
</comment>
<dbReference type="PANTHER" id="PTHR11803:SF58">
    <property type="entry name" value="PROTEIN HMF1-RELATED"/>
    <property type="match status" value="1"/>
</dbReference>
<dbReference type="KEGG" id="reb:XU06_28550"/>
<dbReference type="EMBL" id="MRBO01000816">
    <property type="protein sequence ID" value="KAB2581636.1"/>
    <property type="molecule type" value="Genomic_DNA"/>
</dbReference>
<dbReference type="InterPro" id="IPR035959">
    <property type="entry name" value="RutC-like_sf"/>
</dbReference>
<evidence type="ECO:0000313" key="2">
    <source>
        <dbReference type="EMBL" id="KAB2581636.1"/>
    </source>
</evidence>
<reference evidence="4 7" key="2">
    <citation type="submission" date="2020-03" db="EMBL/GenBank/DDBJ databases">
        <title>Screen low temperature-resistant strains for efficient degradation of petroleum hydrocarbons under the low temperature.</title>
        <authorList>
            <person name="Wang Y."/>
            <person name="Chen J."/>
        </authorList>
    </citation>
    <scope>NUCLEOTIDE SEQUENCE [LARGE SCALE GENOMIC DNA]</scope>
    <source>
        <strain evidence="4 7">KB1</strain>
    </source>
</reference>
<reference evidence="3 8" key="3">
    <citation type="submission" date="2020-12" db="EMBL/GenBank/DDBJ databases">
        <title>Draft genome sequence of furan degrading bacterial strain FUR100.</title>
        <authorList>
            <person name="Woiski C."/>
        </authorList>
    </citation>
    <scope>NUCLEOTIDE SEQUENCE [LARGE SCALE GENOMIC DNA]</scope>
    <source>
        <strain evidence="3 8">FUR100</strain>
    </source>
</reference>
<evidence type="ECO:0000313" key="7">
    <source>
        <dbReference type="Proteomes" id="UP000502345"/>
    </source>
</evidence>
<dbReference type="RefSeq" id="WP_003946047.1">
    <property type="nucleotide sequence ID" value="NZ_AP018733.1"/>
</dbReference>
<dbReference type="OMA" id="IRTTISC"/>
<dbReference type="Proteomes" id="UP000325576">
    <property type="component" value="Unassembled WGS sequence"/>
</dbReference>
<dbReference type="EMBL" id="CP050124">
    <property type="protein sequence ID" value="QIP43410.1"/>
    <property type="molecule type" value="Genomic_DNA"/>
</dbReference>
<dbReference type="Proteomes" id="UP001230933">
    <property type="component" value="Chromosome"/>
</dbReference>
<dbReference type="Gene3D" id="3.30.1330.40">
    <property type="entry name" value="RutC-like"/>
    <property type="match status" value="1"/>
</dbReference>
<keyword evidence="8" id="KW-1185">Reference proteome</keyword>
<protein>
    <submittedName>
        <fullName evidence="4">2-iminobutanoate/2-iminopropanoate deaminase</fullName>
    </submittedName>
    <submittedName>
        <fullName evidence="2">Enamine deaminase RidA</fullName>
    </submittedName>
    <submittedName>
        <fullName evidence="3">RidA family protein</fullName>
        <ecNumber evidence="5">3.5.-.-</ecNumber>
    </submittedName>
</protein>
<dbReference type="Proteomes" id="UP000502345">
    <property type="component" value="Chromosome"/>
</dbReference>
<organism evidence="3 8">
    <name type="scientific">Rhodococcus erythropolis</name>
    <name type="common">Arthrobacter picolinophilus</name>
    <dbReference type="NCBI Taxonomy" id="1833"/>
    <lineage>
        <taxon>Bacteria</taxon>
        <taxon>Bacillati</taxon>
        <taxon>Actinomycetota</taxon>
        <taxon>Actinomycetes</taxon>
        <taxon>Mycobacteriales</taxon>
        <taxon>Nocardiaceae</taxon>
        <taxon>Rhodococcus</taxon>
        <taxon>Rhodococcus erythropolis group</taxon>
    </lineage>
</organism>
<evidence type="ECO:0000313" key="6">
    <source>
        <dbReference type="Proteomes" id="UP000325576"/>
    </source>
</evidence>
<dbReference type="EC" id="3.5.-.-" evidence="5"/>
<dbReference type="CDD" id="cd00448">
    <property type="entry name" value="YjgF_YER057c_UK114_family"/>
    <property type="match status" value="1"/>
</dbReference>
<dbReference type="GO" id="GO:0005829">
    <property type="term" value="C:cytosol"/>
    <property type="evidence" value="ECO:0007669"/>
    <property type="project" value="TreeGrafter"/>
</dbReference>
<evidence type="ECO:0000256" key="1">
    <source>
        <dbReference type="ARBA" id="ARBA00010552"/>
    </source>
</evidence>
<dbReference type="GeneID" id="57484251"/>
<evidence type="ECO:0000313" key="5">
    <source>
        <dbReference type="EMBL" id="WGV49494.1"/>
    </source>
</evidence>
<dbReference type="SUPFAM" id="SSF55298">
    <property type="entry name" value="YjgF-like"/>
    <property type="match status" value="1"/>
</dbReference>
<reference evidence="2 6" key="1">
    <citation type="journal article" date="2017" name="Poromechanics V (2013)">
        <title>Genomic Characterization of the Arsenic-Tolerant Actinobacterium, &lt;i&gt;Rhodococcus erythropolis&lt;/i&gt; S43.</title>
        <authorList>
            <person name="Retamal-Morales G."/>
            <person name="Mehnert M."/>
            <person name="Schwabe R."/>
            <person name="Tischler D."/>
            <person name="Schloemann M."/>
            <person name="Levican G.J."/>
        </authorList>
    </citation>
    <scope>NUCLEOTIDE SEQUENCE [LARGE SCALE GENOMIC DNA]</scope>
    <source>
        <strain evidence="2 6">S43</strain>
    </source>
</reference>
<gene>
    <name evidence="2" type="ORF">BS297_29830</name>
    <name evidence="4" type="ORF">G9444_6167</name>
    <name evidence="3" type="ORF">I3517_30215</name>
    <name evidence="5" type="ORF">QIE55_28890</name>
</gene>
<reference evidence="5" key="4">
    <citation type="submission" date="2023-08" db="EMBL/GenBank/DDBJ databases">
        <title>Isolation and Characterization of Rhodococcus erythropolis MGMM8.</title>
        <authorList>
            <person name="Diabankana R.G.C."/>
            <person name="Afordoanyi D.M."/>
            <person name="Validov S.Z."/>
        </authorList>
    </citation>
    <scope>NUCLEOTIDE SEQUENCE</scope>
    <source>
        <strain evidence="5">MGMM8</strain>
    </source>
</reference>
<dbReference type="EMBL" id="CP124545">
    <property type="protein sequence ID" value="WGV49494.1"/>
    <property type="molecule type" value="Genomic_DNA"/>
</dbReference>
<dbReference type="Pfam" id="PF01042">
    <property type="entry name" value="Ribonuc_L-PSP"/>
    <property type="match status" value="1"/>
</dbReference>
<proteinExistence type="inferred from homology"/>
<name>A0A0E4ACP7_RHOER</name>
<sequence>MDSSQTVEFIPPAFDTPFSTGVRVGDVLYLSGQIGMLPDGTLADGFEAQARQTMENIVASLIAYGSGVEAIFKCTVMLDDMSRWQEFNKVYLEYFPASRLPARSAFGTDGLALGAHMEVECMAYTPRV</sequence>
<accession>A0A0E4ACP7</accession>
<dbReference type="OrthoDB" id="8684161at2"/>
<keyword evidence="5" id="KW-0378">Hydrolase</keyword>
<evidence type="ECO:0000313" key="3">
    <source>
        <dbReference type="EMBL" id="MBH5146885.1"/>
    </source>
</evidence>
<dbReference type="AlphaFoldDB" id="A0A0E4ACP7"/>
<dbReference type="GO" id="GO:0019239">
    <property type="term" value="F:deaminase activity"/>
    <property type="evidence" value="ECO:0007669"/>
    <property type="project" value="TreeGrafter"/>
</dbReference>
<dbReference type="InterPro" id="IPR006175">
    <property type="entry name" value="YjgF/YER057c/UK114"/>
</dbReference>
<dbReference type="Proteomes" id="UP000627573">
    <property type="component" value="Unassembled WGS sequence"/>
</dbReference>